<proteinExistence type="predicted"/>
<gene>
    <name evidence="1" type="ORF">P0Y50_04890</name>
</gene>
<name>A0AAJ5X4K2_9CAUL</name>
<evidence type="ECO:0000313" key="1">
    <source>
        <dbReference type="EMBL" id="WEK40948.1"/>
    </source>
</evidence>
<organism evidence="1 2">
    <name type="scientific">Candidatus Brevundimonas colombiensis</name>
    <dbReference type="NCBI Taxonomy" id="3121376"/>
    <lineage>
        <taxon>Bacteria</taxon>
        <taxon>Pseudomonadati</taxon>
        <taxon>Pseudomonadota</taxon>
        <taxon>Alphaproteobacteria</taxon>
        <taxon>Caulobacterales</taxon>
        <taxon>Caulobacteraceae</taxon>
        <taxon>Brevundimonas</taxon>
    </lineage>
</organism>
<reference evidence="1" key="1">
    <citation type="submission" date="2023-03" db="EMBL/GenBank/DDBJ databases">
        <title>Andean soil-derived lignocellulolytic bacterial consortium as a source of novel taxa and putative plastic-active enzymes.</title>
        <authorList>
            <person name="Diaz-Garcia L."/>
            <person name="Chuvochina M."/>
            <person name="Feuerriegel G."/>
            <person name="Bunk B."/>
            <person name="Sproer C."/>
            <person name="Streit W.R."/>
            <person name="Rodriguez L.M."/>
            <person name="Overmann J."/>
            <person name="Jimenez D.J."/>
        </authorList>
    </citation>
    <scope>NUCLEOTIDE SEQUENCE</scope>
    <source>
        <strain evidence="1">MAG 833</strain>
    </source>
</reference>
<dbReference type="Proteomes" id="UP001213664">
    <property type="component" value="Chromosome"/>
</dbReference>
<dbReference type="AlphaFoldDB" id="A0AAJ5X4K2"/>
<dbReference type="EMBL" id="CP119326">
    <property type="protein sequence ID" value="WEK40948.1"/>
    <property type="molecule type" value="Genomic_DNA"/>
</dbReference>
<evidence type="ECO:0000313" key="2">
    <source>
        <dbReference type="Proteomes" id="UP001213664"/>
    </source>
</evidence>
<sequence length="489" mass="54327">MSRISPLPTWAVMCGAIRRLVEFKFSIGELVRLRHAGLVDEIVLSTWNGEIDAHGGLRASLLDLGIHIVECAPPANIGAWAIFGQHKNMLEALAICPADCFVFKHRTDKAFEMTWSFHDFLVNGPPRTAGAEQYGGFRHKVVCTRFSTTLPLYVADFSFLIYSRDLRQLLNFDGYFDNEVGGTALPETRWFAPPFIRASKFLDWWFRHVALIELSEALMAYAADGAREPLPDIIRDAVGLGIRLLDDNFVTTLSEDWSPNFDGRSLFTVPEPGFAGPMTQPGQRWTLMMTGNLLGNFIRGEHRQPLPNLDAIAEAARGEVQALCDRTVSQTDMDEVRRFSERWRPGAPFRSDAVHTAARASLADPEAATAALRIWADIGIGEAEFRLLRPGIESTAGGYGVPFALRHAAMGCPADDDLQSHRFKLLEAAANLQDLESALLLAEHYLDGQAPGDHLKAESYVELAADVARRFDPGSLERINILRERLRSP</sequence>
<protein>
    <submittedName>
        <fullName evidence="1">Uncharacterized protein</fullName>
    </submittedName>
</protein>
<accession>A0AAJ5X4K2</accession>